<evidence type="ECO:0000256" key="1">
    <source>
        <dbReference type="ARBA" id="ARBA00004123"/>
    </source>
</evidence>
<feature type="region of interest" description="Disordered" evidence="5">
    <location>
        <begin position="1"/>
        <end position="33"/>
    </location>
</feature>
<reference evidence="7" key="1">
    <citation type="submission" date="2022-01" db="EMBL/GenBank/DDBJ databases">
        <authorList>
            <person name="Braso-Vives M."/>
        </authorList>
    </citation>
    <scope>NUCLEOTIDE SEQUENCE</scope>
</reference>
<dbReference type="InterPro" id="IPR005120">
    <property type="entry name" value="UPF3_dom"/>
</dbReference>
<dbReference type="FunFam" id="3.30.70.330:FF:000717">
    <property type="entry name" value="regulator of nonsense transcripts 3B"/>
    <property type="match status" value="1"/>
</dbReference>
<gene>
    <name evidence="7" type="primary">UPF3A</name>
    <name evidence="7" type="ORF">BLAG_LOCUS7356</name>
</gene>
<comment type="subcellular location">
    <subcellularLocation>
        <location evidence="1">Nucleus</location>
    </subcellularLocation>
</comment>
<evidence type="ECO:0000313" key="7">
    <source>
        <dbReference type="EMBL" id="CAH1244812.1"/>
    </source>
</evidence>
<evidence type="ECO:0000256" key="3">
    <source>
        <dbReference type="ARBA" id="ARBA00023161"/>
    </source>
</evidence>
<accession>A0A8J9YZK6</accession>
<dbReference type="GO" id="GO:0000184">
    <property type="term" value="P:nuclear-transcribed mRNA catabolic process, nonsense-mediated decay"/>
    <property type="evidence" value="ECO:0007669"/>
    <property type="project" value="UniProtKB-KW"/>
</dbReference>
<feature type="compositionally biased region" description="Basic and acidic residues" evidence="5">
    <location>
        <begin position="494"/>
        <end position="515"/>
    </location>
</feature>
<dbReference type="InterPro" id="IPR035979">
    <property type="entry name" value="RBD_domain_sf"/>
</dbReference>
<sequence length="523" mass="62892">MTKDRGEEVDKTGKIHAKELRSKEAAKKKKEDGIPTKVVIRRLPPSLTQETLVEELGPLPDHDFLLFVAADMSLVPHAFCRAYINFKNPEDIISFKDKFDGYIFTDTIRSKKVEYPAIVEFAPYQKVPKGRSKKKDTKCATIEQDPDYLKFLESLKDENAGDAPPANIESLLEEIEARDRKKEETKMTTPLLDFIKNRRAAAARAREEAREERRRKEEDRRRRREEERRKRREEERRKKRDKERAERAKKEKEGKDKDGSDGKEEESVKSVKLLKNPEREQKDTEKHRPKDQKRDRTPPRKDDRRESARERRDRERRERRDKERDRRDRDDRDEERDYGKDAKKDIGHRKETTKDDKEREKERQRQREKERERQRQRERERQDRQRREREERERKKRQESEKEKKKNSEKTDAEEKTETDGKEQVESKGVRERHLSTESDTSRKSDATDKERGAKGGEDNIERELTKEEARAERRRLRNKDRPTMQLYRPGARRRQDPGKGKNNEEPSKESPRDKEEDEEQEE</sequence>
<evidence type="ECO:0000256" key="2">
    <source>
        <dbReference type="ARBA" id="ARBA00005991"/>
    </source>
</evidence>
<dbReference type="Pfam" id="PF03467">
    <property type="entry name" value="Smg4_UPF3"/>
    <property type="match status" value="1"/>
</dbReference>
<proteinExistence type="inferred from homology"/>
<dbReference type="InterPro" id="IPR039722">
    <property type="entry name" value="Upf3"/>
</dbReference>
<evidence type="ECO:0000256" key="4">
    <source>
        <dbReference type="ARBA" id="ARBA00023242"/>
    </source>
</evidence>
<dbReference type="GO" id="GO:0045727">
    <property type="term" value="P:positive regulation of translation"/>
    <property type="evidence" value="ECO:0007669"/>
    <property type="project" value="TreeGrafter"/>
</dbReference>
<dbReference type="InterPro" id="IPR012677">
    <property type="entry name" value="Nucleotide-bd_a/b_plait_sf"/>
</dbReference>
<dbReference type="GO" id="GO:0005730">
    <property type="term" value="C:nucleolus"/>
    <property type="evidence" value="ECO:0007669"/>
    <property type="project" value="TreeGrafter"/>
</dbReference>
<dbReference type="PANTHER" id="PTHR13112:SF0">
    <property type="entry name" value="FI21285P1"/>
    <property type="match status" value="1"/>
</dbReference>
<keyword evidence="8" id="KW-1185">Reference proteome</keyword>
<feature type="compositionally biased region" description="Basic and acidic residues" evidence="5">
    <location>
        <begin position="206"/>
        <end position="472"/>
    </location>
</feature>
<dbReference type="AlphaFoldDB" id="A0A8J9YZK6"/>
<dbReference type="PANTHER" id="PTHR13112">
    <property type="entry name" value="UPF3 REGULATOR OF NONSENSE TRANSCRIPTS-LIKE PROTEIN"/>
    <property type="match status" value="1"/>
</dbReference>
<dbReference type="OrthoDB" id="18087at2759"/>
<evidence type="ECO:0000259" key="6">
    <source>
        <dbReference type="Pfam" id="PF03467"/>
    </source>
</evidence>
<dbReference type="Proteomes" id="UP000838412">
    <property type="component" value="Chromosome 14"/>
</dbReference>
<dbReference type="Gene3D" id="3.30.70.330">
    <property type="match status" value="1"/>
</dbReference>
<keyword evidence="3" id="KW-0866">Nonsense-mediated mRNA decay</keyword>
<dbReference type="GO" id="GO:0005737">
    <property type="term" value="C:cytoplasm"/>
    <property type="evidence" value="ECO:0007669"/>
    <property type="project" value="TreeGrafter"/>
</dbReference>
<dbReference type="GO" id="GO:0003729">
    <property type="term" value="F:mRNA binding"/>
    <property type="evidence" value="ECO:0007669"/>
    <property type="project" value="TreeGrafter"/>
</dbReference>
<keyword evidence="4" id="KW-0539">Nucleus</keyword>
<name>A0A8J9YZK6_BRALA</name>
<organism evidence="7 8">
    <name type="scientific">Branchiostoma lanceolatum</name>
    <name type="common">Common lancelet</name>
    <name type="synonym">Amphioxus lanceolatum</name>
    <dbReference type="NCBI Taxonomy" id="7740"/>
    <lineage>
        <taxon>Eukaryota</taxon>
        <taxon>Metazoa</taxon>
        <taxon>Chordata</taxon>
        <taxon>Cephalochordata</taxon>
        <taxon>Leptocardii</taxon>
        <taxon>Amphioxiformes</taxon>
        <taxon>Branchiostomatidae</taxon>
        <taxon>Branchiostoma</taxon>
    </lineage>
</organism>
<protein>
    <submittedName>
        <fullName evidence="7">UPF3A protein</fullName>
    </submittedName>
</protein>
<dbReference type="SUPFAM" id="SSF54928">
    <property type="entry name" value="RNA-binding domain, RBD"/>
    <property type="match status" value="1"/>
</dbReference>
<feature type="domain" description="UPF3" evidence="6">
    <location>
        <begin position="36"/>
        <end position="199"/>
    </location>
</feature>
<dbReference type="EMBL" id="OV696699">
    <property type="protein sequence ID" value="CAH1244812.1"/>
    <property type="molecule type" value="Genomic_DNA"/>
</dbReference>
<evidence type="ECO:0000313" key="8">
    <source>
        <dbReference type="Proteomes" id="UP000838412"/>
    </source>
</evidence>
<feature type="region of interest" description="Disordered" evidence="5">
    <location>
        <begin position="206"/>
        <end position="523"/>
    </location>
</feature>
<comment type="similarity">
    <text evidence="2">Belongs to the RENT3 family.</text>
</comment>
<evidence type="ECO:0000256" key="5">
    <source>
        <dbReference type="SAM" id="MobiDB-lite"/>
    </source>
</evidence>